<dbReference type="Proteomes" id="UP001175271">
    <property type="component" value="Unassembled WGS sequence"/>
</dbReference>
<dbReference type="EMBL" id="JAUCMV010000001">
    <property type="protein sequence ID" value="KAK0423259.1"/>
    <property type="molecule type" value="Genomic_DNA"/>
</dbReference>
<sequence>MFAPDRTGGTPRRGRFSSPPKPGSSTAAAAQISRREGDECDRPIVMYTDHLDSTPIDLNCTEVLYDVEGNIVRVSDIPEGHCLVEHEFVDANGVLQHFVMMQPYADFEDATQNSSIALTPMLEEEPVLEEEPMLNFRYVRRSTRKLRKVSSVRVNPDEMDMNQLGEALMRKMIEKMGRPVPVTLVDKMHARCDICNTIVSLNKKFEVVHLVRHFNAWHPTPHKCSGTWNMFSSDDVTMARRPLSMVDFAVVHPDPDSGENLQCIYCGMLMDQGALAMHFHEVHPDEVQVPKCHLCVLELVVNARIMFKFGELFDITMADEHHFTCAKFNMVVKSERALDEGIKKRIEKLRNGEEIGLENDGEEEADESSDQFFNSRMAFGRRNKPKRHFVLPKYRQAFPIGSTMVHEVAECHWRCLRCNGDIIGAVISAAAIRHYRQHHPELVEPLQDELCMARLERVSSGCVRLIDAHTVDCALCKQQYTLHRPYNLCRAIRHLKSKHAERMPEYNRGA</sequence>
<evidence type="ECO:0000313" key="2">
    <source>
        <dbReference type="EMBL" id="KAK0423259.1"/>
    </source>
</evidence>
<evidence type="ECO:0000313" key="3">
    <source>
        <dbReference type="Proteomes" id="UP001175271"/>
    </source>
</evidence>
<feature type="compositionally biased region" description="Low complexity" evidence="1">
    <location>
        <begin position="1"/>
        <end position="10"/>
    </location>
</feature>
<evidence type="ECO:0000256" key="1">
    <source>
        <dbReference type="SAM" id="MobiDB-lite"/>
    </source>
</evidence>
<accession>A0AA39M7E2</accession>
<protein>
    <submittedName>
        <fullName evidence="2">Uncharacterized protein</fullName>
    </submittedName>
</protein>
<comment type="caution">
    <text evidence="2">The sequence shown here is derived from an EMBL/GenBank/DDBJ whole genome shotgun (WGS) entry which is preliminary data.</text>
</comment>
<organism evidence="2 3">
    <name type="scientific">Steinernema hermaphroditum</name>
    <dbReference type="NCBI Taxonomy" id="289476"/>
    <lineage>
        <taxon>Eukaryota</taxon>
        <taxon>Metazoa</taxon>
        <taxon>Ecdysozoa</taxon>
        <taxon>Nematoda</taxon>
        <taxon>Chromadorea</taxon>
        <taxon>Rhabditida</taxon>
        <taxon>Tylenchina</taxon>
        <taxon>Panagrolaimomorpha</taxon>
        <taxon>Strongyloidoidea</taxon>
        <taxon>Steinernematidae</taxon>
        <taxon>Steinernema</taxon>
    </lineage>
</organism>
<keyword evidence="3" id="KW-1185">Reference proteome</keyword>
<dbReference type="AlphaFoldDB" id="A0AA39M7E2"/>
<proteinExistence type="predicted"/>
<feature type="region of interest" description="Disordered" evidence="1">
    <location>
        <begin position="1"/>
        <end position="37"/>
    </location>
</feature>
<reference evidence="2" key="1">
    <citation type="submission" date="2023-06" db="EMBL/GenBank/DDBJ databases">
        <title>Genomic analysis of the entomopathogenic nematode Steinernema hermaphroditum.</title>
        <authorList>
            <person name="Schwarz E.M."/>
            <person name="Heppert J.K."/>
            <person name="Baniya A."/>
            <person name="Schwartz H.T."/>
            <person name="Tan C.-H."/>
            <person name="Antoshechkin I."/>
            <person name="Sternberg P.W."/>
            <person name="Goodrich-Blair H."/>
            <person name="Dillman A.R."/>
        </authorList>
    </citation>
    <scope>NUCLEOTIDE SEQUENCE</scope>
    <source>
        <strain evidence="2">PS9179</strain>
        <tissue evidence="2">Whole animal</tissue>
    </source>
</reference>
<gene>
    <name evidence="2" type="ORF">QR680_008052</name>
</gene>
<name>A0AA39M7E2_9BILA</name>